<dbReference type="PANTHER" id="PTHR38166:SF1">
    <property type="entry name" value="C2H2-TYPE DOMAIN-CONTAINING PROTEIN"/>
    <property type="match status" value="1"/>
</dbReference>
<feature type="compositionally biased region" description="Polar residues" evidence="1">
    <location>
        <begin position="253"/>
        <end position="262"/>
    </location>
</feature>
<comment type="caution">
    <text evidence="2">The sequence shown here is derived from an EMBL/GenBank/DDBJ whole genome shotgun (WGS) entry which is preliminary data.</text>
</comment>
<evidence type="ECO:0000313" key="2">
    <source>
        <dbReference type="EMBL" id="KAG4411122.1"/>
    </source>
</evidence>
<feature type="compositionally biased region" description="Polar residues" evidence="1">
    <location>
        <begin position="64"/>
        <end position="80"/>
    </location>
</feature>
<gene>
    <name evidence="2" type="ORF">IFR04_015747</name>
</gene>
<reference evidence="2" key="1">
    <citation type="submission" date="2021-02" db="EMBL/GenBank/DDBJ databases">
        <title>Genome sequence Cadophora malorum strain M34.</title>
        <authorList>
            <person name="Stefanovic E."/>
            <person name="Vu D."/>
            <person name="Scully C."/>
            <person name="Dijksterhuis J."/>
            <person name="Roader J."/>
            <person name="Houbraken J."/>
        </authorList>
    </citation>
    <scope>NUCLEOTIDE SEQUENCE</scope>
    <source>
        <strain evidence="2">M34</strain>
    </source>
</reference>
<dbReference type="Proteomes" id="UP000664132">
    <property type="component" value="Unassembled WGS sequence"/>
</dbReference>
<dbReference type="AlphaFoldDB" id="A0A8H7T2H6"/>
<keyword evidence="3" id="KW-1185">Reference proteome</keyword>
<evidence type="ECO:0000256" key="1">
    <source>
        <dbReference type="SAM" id="MobiDB-lite"/>
    </source>
</evidence>
<dbReference type="EMBL" id="JAFJYH010000518">
    <property type="protein sequence ID" value="KAG4411122.1"/>
    <property type="molecule type" value="Genomic_DNA"/>
</dbReference>
<feature type="compositionally biased region" description="Polar residues" evidence="1">
    <location>
        <begin position="233"/>
        <end position="245"/>
    </location>
</feature>
<accession>A0A8H7T2H6</accession>
<organism evidence="2 3">
    <name type="scientific">Cadophora malorum</name>
    <dbReference type="NCBI Taxonomy" id="108018"/>
    <lineage>
        <taxon>Eukaryota</taxon>
        <taxon>Fungi</taxon>
        <taxon>Dikarya</taxon>
        <taxon>Ascomycota</taxon>
        <taxon>Pezizomycotina</taxon>
        <taxon>Leotiomycetes</taxon>
        <taxon>Helotiales</taxon>
        <taxon>Ploettnerulaceae</taxon>
        <taxon>Cadophora</taxon>
    </lineage>
</organism>
<dbReference type="PANTHER" id="PTHR38166">
    <property type="entry name" value="C2H2-TYPE DOMAIN-CONTAINING PROTEIN-RELATED"/>
    <property type="match status" value="1"/>
</dbReference>
<sequence>MYVFDPVISAGSGGESTLHLRDEPVLSLIEAVGARRSRFNQQESAEQSFLEFKGSIPARDAPTHGSSTRQCQPHHATNSGAERLNGHSCQRDTAISPRIQFSPACPISSEESATYSPALVTHAFRRSDSRPEDSGDVQPLASYHKIEAFAATTSEVAGLLSGFDVNLSPRPPGVIERTQGSRQIEDPTSIFSFLRTKSTKNATHGEGVLGKGKLVASFMEGFRTMYDRGFVSTTANPETASSSAVSEPERNASEPSSTTSYPQKEKRPRVDQSDHDADSDEDKNRKRSRTPKKDVPPGKNDCQKFACPYRKHNPRKYNVQSWRTCALTPHENVARVK</sequence>
<proteinExistence type="predicted"/>
<dbReference type="OrthoDB" id="5382659at2759"/>
<evidence type="ECO:0000313" key="3">
    <source>
        <dbReference type="Proteomes" id="UP000664132"/>
    </source>
</evidence>
<name>A0A8H7T2H6_9HELO</name>
<feature type="compositionally biased region" description="Basic and acidic residues" evidence="1">
    <location>
        <begin position="263"/>
        <end position="276"/>
    </location>
</feature>
<feature type="region of interest" description="Disordered" evidence="1">
    <location>
        <begin position="233"/>
        <end position="307"/>
    </location>
</feature>
<feature type="region of interest" description="Disordered" evidence="1">
    <location>
        <begin position="56"/>
        <end position="88"/>
    </location>
</feature>
<protein>
    <submittedName>
        <fullName evidence="2">Uncharacterized protein</fullName>
    </submittedName>
</protein>